<gene>
    <name evidence="2" type="ORF">LSCM1_02082</name>
</gene>
<dbReference type="EMBL" id="JAFEUZ010000034">
    <property type="protein sequence ID" value="KAG5468111.1"/>
    <property type="molecule type" value="Genomic_DNA"/>
</dbReference>
<evidence type="ECO:0000313" key="2">
    <source>
        <dbReference type="EMBL" id="KAG5468111.1"/>
    </source>
</evidence>
<feature type="region of interest" description="Disordered" evidence="1">
    <location>
        <begin position="139"/>
        <end position="159"/>
    </location>
</feature>
<dbReference type="OrthoDB" id="271468at2759"/>
<dbReference type="RefSeq" id="XP_067175049.1">
    <property type="nucleotide sequence ID" value="XM_067319674.1"/>
</dbReference>
<sequence>MSNSSGDRPQTSCRSPVQPRVRGGLTTGSAGIMPSEYHSGLADAKPRPSLQQRYSMRAGLSSAPRHPQGRRHLDPHHFTNLSDDAKRAEGRLGRAHVTSSEQQKRADAYYATKQPTVAQPPGAECNLYLTSYYYTPLSKQDSPSLPSRRPAGFRADAQSTSFQLSEARLRKIKREHPSYNEEVLRALQQHHGDYSIVPTEQKITRRVAVEEYAKDSNARVAQIEASTKYHGTPDLGSPAPAIERTVPYALTEACPPRADTQLSCTSHVRMYPGRGRSSSPPATPVRPCDRHLHDGPAPYDSVAVSGPAYPSPPVVGEKCSLYARPTLVRMDERRHLSCMEDTDSLAMKRARARSGASASEERPDFIFGPGPAPQAREPSLRYRTEARWKAQERNVQERRTGRALCPQSYKSTALW</sequence>
<dbReference type="GeneID" id="92512186"/>
<comment type="caution">
    <text evidence="2">The sequence shown here is derived from an EMBL/GenBank/DDBJ whole genome shotgun (WGS) entry which is preliminary data.</text>
</comment>
<keyword evidence="3" id="KW-1185">Reference proteome</keyword>
<feature type="region of interest" description="Disordered" evidence="1">
    <location>
        <begin position="352"/>
        <end position="380"/>
    </location>
</feature>
<evidence type="ECO:0000256" key="1">
    <source>
        <dbReference type="SAM" id="MobiDB-lite"/>
    </source>
</evidence>
<feature type="compositionally biased region" description="Polar residues" evidence="1">
    <location>
        <begin position="1"/>
        <end position="15"/>
    </location>
</feature>
<feature type="compositionally biased region" description="Basic and acidic residues" evidence="1">
    <location>
        <begin position="71"/>
        <end position="81"/>
    </location>
</feature>
<reference evidence="2 3" key="1">
    <citation type="submission" date="2021-03" db="EMBL/GenBank/DDBJ databases">
        <title>Leishmania (Mundinia) martiniquensis Genome sequencing and assembly.</title>
        <authorList>
            <person name="Almutairi H."/>
            <person name="Gatherer D."/>
        </authorList>
    </citation>
    <scope>NUCLEOTIDE SEQUENCE [LARGE SCALE GENOMIC DNA]</scope>
    <source>
        <strain evidence="2">LSCM1</strain>
    </source>
</reference>
<name>A0A836KC03_9TRYP</name>
<accession>A0A836KC03</accession>
<protein>
    <submittedName>
        <fullName evidence="2">Uncharacterized protein</fullName>
    </submittedName>
</protein>
<evidence type="ECO:0000313" key="3">
    <source>
        <dbReference type="Proteomes" id="UP000673552"/>
    </source>
</evidence>
<organism evidence="2 3">
    <name type="scientific">Leishmania martiniquensis</name>
    <dbReference type="NCBI Taxonomy" id="1580590"/>
    <lineage>
        <taxon>Eukaryota</taxon>
        <taxon>Discoba</taxon>
        <taxon>Euglenozoa</taxon>
        <taxon>Kinetoplastea</taxon>
        <taxon>Metakinetoplastina</taxon>
        <taxon>Trypanosomatida</taxon>
        <taxon>Trypanosomatidae</taxon>
        <taxon>Leishmaniinae</taxon>
        <taxon>Leishmania</taxon>
    </lineage>
</organism>
<dbReference type="Proteomes" id="UP000673552">
    <property type="component" value="Chromosome 34"/>
</dbReference>
<dbReference type="AlphaFoldDB" id="A0A836KC03"/>
<dbReference type="KEGG" id="lmat:92512186"/>
<feature type="region of interest" description="Disordered" evidence="1">
    <location>
        <begin position="1"/>
        <end position="81"/>
    </location>
</feature>
<proteinExistence type="predicted"/>